<evidence type="ECO:0000256" key="1">
    <source>
        <dbReference type="SAM" id="Phobius"/>
    </source>
</evidence>
<gene>
    <name evidence="2" type="ORF">BP5796_12356</name>
</gene>
<keyword evidence="1" id="KW-0812">Transmembrane</keyword>
<dbReference type="OrthoDB" id="3563303at2759"/>
<keyword evidence="1" id="KW-1133">Transmembrane helix</keyword>
<dbReference type="AlphaFoldDB" id="A0A3D8Q9C4"/>
<comment type="caution">
    <text evidence="2">The sequence shown here is derived from an EMBL/GenBank/DDBJ whole genome shotgun (WGS) entry which is preliminary data.</text>
</comment>
<feature type="transmembrane region" description="Helical" evidence="1">
    <location>
        <begin position="196"/>
        <end position="218"/>
    </location>
</feature>
<evidence type="ECO:0000313" key="3">
    <source>
        <dbReference type="Proteomes" id="UP000256328"/>
    </source>
</evidence>
<accession>A0A3D8Q9C4</accession>
<sequence>MPPQTTETPNPAVDEGQARITTMKPVLTTAGAPEQGPLNRNDGQLGERIREFCNWAFNIAVLAAAIVFGIWAPLSYNVTLVGNNGNDASSKSMLSAMQAASAQASVVASKQSTMLNTMGNRIAAIGQLRLAEFCATQTTVSACQAFVSEIDLPSLITYLASTTITPTSSSFTTTAAATAAASSQASRPSAHLSVPAILAIVFGGLVAVGWLIGAYLFLSRRRRRADKVET</sequence>
<protein>
    <submittedName>
        <fullName evidence="2">Uncharacterized protein</fullName>
    </submittedName>
</protein>
<dbReference type="EMBL" id="PDLN01000021">
    <property type="protein sequence ID" value="RDW58426.1"/>
    <property type="molecule type" value="Genomic_DNA"/>
</dbReference>
<name>A0A3D8Q9C4_9HELO</name>
<keyword evidence="1" id="KW-0472">Membrane</keyword>
<dbReference type="Proteomes" id="UP000256328">
    <property type="component" value="Unassembled WGS sequence"/>
</dbReference>
<evidence type="ECO:0000313" key="2">
    <source>
        <dbReference type="EMBL" id="RDW58426.1"/>
    </source>
</evidence>
<reference evidence="2 3" key="1">
    <citation type="journal article" date="2018" name="IMA Fungus">
        <title>IMA Genome-F 9: Draft genome sequence of Annulohypoxylon stygium, Aspergillus mulundensis, Berkeleyomyces basicola (syn. Thielaviopsis basicola), Ceratocystis smalleyi, two Cercospora beticola strains, Coleophoma cylindrospora, Fusarium fracticaudum, Phialophora cf. hyalina, and Morchella septimelata.</title>
        <authorList>
            <person name="Wingfield B.D."/>
            <person name="Bills G.F."/>
            <person name="Dong Y."/>
            <person name="Huang W."/>
            <person name="Nel W.J."/>
            <person name="Swalarsk-Parry B.S."/>
            <person name="Vaghefi N."/>
            <person name="Wilken P.M."/>
            <person name="An Z."/>
            <person name="de Beer Z.W."/>
            <person name="De Vos L."/>
            <person name="Chen L."/>
            <person name="Duong T.A."/>
            <person name="Gao Y."/>
            <person name="Hammerbacher A."/>
            <person name="Kikkert J.R."/>
            <person name="Li Y."/>
            <person name="Li H."/>
            <person name="Li K."/>
            <person name="Li Q."/>
            <person name="Liu X."/>
            <person name="Ma X."/>
            <person name="Naidoo K."/>
            <person name="Pethybridge S.J."/>
            <person name="Sun J."/>
            <person name="Steenkamp E.T."/>
            <person name="van der Nest M.A."/>
            <person name="van Wyk S."/>
            <person name="Wingfield M.J."/>
            <person name="Xiong C."/>
            <person name="Yue Q."/>
            <person name="Zhang X."/>
        </authorList>
    </citation>
    <scope>NUCLEOTIDE SEQUENCE [LARGE SCALE GENOMIC DNA]</scope>
    <source>
        <strain evidence="2 3">BP5796</strain>
    </source>
</reference>
<proteinExistence type="predicted"/>
<feature type="transmembrane region" description="Helical" evidence="1">
    <location>
        <begin position="55"/>
        <end position="74"/>
    </location>
</feature>
<organism evidence="2 3">
    <name type="scientific">Coleophoma crateriformis</name>
    <dbReference type="NCBI Taxonomy" id="565419"/>
    <lineage>
        <taxon>Eukaryota</taxon>
        <taxon>Fungi</taxon>
        <taxon>Dikarya</taxon>
        <taxon>Ascomycota</taxon>
        <taxon>Pezizomycotina</taxon>
        <taxon>Leotiomycetes</taxon>
        <taxon>Helotiales</taxon>
        <taxon>Dermateaceae</taxon>
        <taxon>Coleophoma</taxon>
    </lineage>
</organism>
<keyword evidence="3" id="KW-1185">Reference proteome</keyword>